<evidence type="ECO:0000256" key="3">
    <source>
        <dbReference type="ARBA" id="ARBA00023082"/>
    </source>
</evidence>
<dbReference type="CDD" id="cd06171">
    <property type="entry name" value="Sigma70_r4"/>
    <property type="match status" value="1"/>
</dbReference>
<dbReference type="InterPro" id="IPR014284">
    <property type="entry name" value="RNA_pol_sigma-70_dom"/>
</dbReference>
<dbReference type="Pfam" id="PF04542">
    <property type="entry name" value="Sigma70_r2"/>
    <property type="match status" value="1"/>
</dbReference>
<dbReference type="InterPro" id="IPR007627">
    <property type="entry name" value="RNA_pol_sigma70_r2"/>
</dbReference>
<dbReference type="Proteomes" id="UP000002215">
    <property type="component" value="Chromosome"/>
</dbReference>
<name>A0A979G4W7_CHIPD</name>
<dbReference type="Gene3D" id="1.10.10.10">
    <property type="entry name" value="Winged helix-like DNA-binding domain superfamily/Winged helix DNA-binding domain"/>
    <property type="match status" value="1"/>
</dbReference>
<sequence length="187" mass="21773">MSGESPTITVIHFKGQIVPFEQLYKTNFKRLLTKARSLLDDDGKAEDAVQEFFVQLWERKSIEITGSSVEAYLMMGIHYKCLSILNKEQRVNKWKQGYVYALLAQDINVPNLLQESPREEQLKMLEKAIDKLTNNQQEVMRKCYMENRSQKEVAAEMNIKVNTLKSHIERSLVKFKSFFQEKCGTSL</sequence>
<dbReference type="NCBIfam" id="TIGR02937">
    <property type="entry name" value="sigma70-ECF"/>
    <property type="match status" value="1"/>
</dbReference>
<dbReference type="KEGG" id="cpi:Cpin_3221"/>
<feature type="domain" description="RNA polymerase sigma factor 70 region 4 type 2" evidence="6">
    <location>
        <begin position="123"/>
        <end position="174"/>
    </location>
</feature>
<evidence type="ECO:0000256" key="1">
    <source>
        <dbReference type="ARBA" id="ARBA00010641"/>
    </source>
</evidence>
<dbReference type="InterPro" id="IPR013249">
    <property type="entry name" value="RNA_pol_sigma70_r4_t2"/>
</dbReference>
<dbReference type="Gene3D" id="1.10.1740.10">
    <property type="match status" value="1"/>
</dbReference>
<dbReference type="InterPro" id="IPR039425">
    <property type="entry name" value="RNA_pol_sigma-70-like"/>
</dbReference>
<organism evidence="7 8">
    <name type="scientific">Chitinophaga pinensis (strain ATCC 43595 / DSM 2588 / LMG 13176 / NBRC 15968 / NCIMB 11800 / UQM 2034)</name>
    <dbReference type="NCBI Taxonomy" id="485918"/>
    <lineage>
        <taxon>Bacteria</taxon>
        <taxon>Pseudomonadati</taxon>
        <taxon>Bacteroidota</taxon>
        <taxon>Chitinophagia</taxon>
        <taxon>Chitinophagales</taxon>
        <taxon>Chitinophagaceae</taxon>
        <taxon>Chitinophaga</taxon>
    </lineage>
</organism>
<gene>
    <name evidence="7" type="ordered locus">Cpin_3221</name>
</gene>
<dbReference type="SUPFAM" id="SSF88659">
    <property type="entry name" value="Sigma3 and sigma4 domains of RNA polymerase sigma factors"/>
    <property type="match status" value="1"/>
</dbReference>
<protein>
    <submittedName>
        <fullName evidence="7">RNA polymerase, sigma-24 subunit, ECF subfamily</fullName>
    </submittedName>
</protein>
<dbReference type="Pfam" id="PF08281">
    <property type="entry name" value="Sigma70_r4_2"/>
    <property type="match status" value="1"/>
</dbReference>
<proteinExistence type="inferred from homology"/>
<dbReference type="SUPFAM" id="SSF88946">
    <property type="entry name" value="Sigma2 domain of RNA polymerase sigma factors"/>
    <property type="match status" value="1"/>
</dbReference>
<evidence type="ECO:0000256" key="4">
    <source>
        <dbReference type="ARBA" id="ARBA00023163"/>
    </source>
</evidence>
<dbReference type="AlphaFoldDB" id="A0A979G4W7"/>
<feature type="domain" description="RNA polymerase sigma-70 region 2" evidence="5">
    <location>
        <begin position="23"/>
        <end position="90"/>
    </location>
</feature>
<dbReference type="EMBL" id="CP001699">
    <property type="protein sequence ID" value="ACU60688.1"/>
    <property type="molecule type" value="Genomic_DNA"/>
</dbReference>
<reference evidence="8" key="1">
    <citation type="submission" date="2009-08" db="EMBL/GenBank/DDBJ databases">
        <title>The complete genome of Chitinophaga pinensis DSM 2588.</title>
        <authorList>
            <consortium name="US DOE Joint Genome Institute (JGI-PGF)"/>
            <person name="Lucas S."/>
            <person name="Copeland A."/>
            <person name="Lapidus A."/>
            <person name="Glavina del Rio T."/>
            <person name="Dalin E."/>
            <person name="Tice H."/>
            <person name="Bruce D."/>
            <person name="Goodwin L."/>
            <person name="Pitluck S."/>
            <person name="Kyrpides N."/>
            <person name="Mavromatis K."/>
            <person name="Ivanova N."/>
            <person name="Mikhailova N."/>
            <person name="Sims D."/>
            <person name="Meinche L."/>
            <person name="Brettin T."/>
            <person name="Detter J.C."/>
            <person name="Han C."/>
            <person name="Larimer F."/>
            <person name="Land M."/>
            <person name="Hauser L."/>
            <person name="Markowitz V."/>
            <person name="Cheng J.-F."/>
            <person name="Hugenholtz P."/>
            <person name="Woyke T."/>
            <person name="Wu D."/>
            <person name="Spring S."/>
            <person name="Klenk H.-P."/>
            <person name="Eisen J.A."/>
        </authorList>
    </citation>
    <scope>NUCLEOTIDE SEQUENCE [LARGE SCALE GENOMIC DNA]</scope>
    <source>
        <strain evidence="8">ATCC 43595 / DSM 2588 / LMG 13176 / NBRC 15968 / NCIMB 11800 / UQM 2034</strain>
    </source>
</reference>
<dbReference type="InterPro" id="IPR036388">
    <property type="entry name" value="WH-like_DNA-bd_sf"/>
</dbReference>
<evidence type="ECO:0000259" key="5">
    <source>
        <dbReference type="Pfam" id="PF04542"/>
    </source>
</evidence>
<comment type="similarity">
    <text evidence="1">Belongs to the sigma-70 factor family. ECF subfamily.</text>
</comment>
<dbReference type="GO" id="GO:0003677">
    <property type="term" value="F:DNA binding"/>
    <property type="evidence" value="ECO:0007669"/>
    <property type="project" value="InterPro"/>
</dbReference>
<dbReference type="OrthoDB" id="662211at2"/>
<dbReference type="InterPro" id="IPR013325">
    <property type="entry name" value="RNA_pol_sigma_r2"/>
</dbReference>
<evidence type="ECO:0000313" key="8">
    <source>
        <dbReference type="Proteomes" id="UP000002215"/>
    </source>
</evidence>
<reference evidence="7 8" key="2">
    <citation type="journal article" date="2010" name="Stand. Genomic Sci.">
        <title>Complete genome sequence of Chitinophaga pinensis type strain (UQM 2034).</title>
        <authorList>
            <person name="Glavina Del Rio T."/>
            <person name="Abt B."/>
            <person name="Spring S."/>
            <person name="Lapidus A."/>
            <person name="Nolan M."/>
            <person name="Tice H."/>
            <person name="Copeland A."/>
            <person name="Cheng J.F."/>
            <person name="Chen F."/>
            <person name="Bruce D."/>
            <person name="Goodwin L."/>
            <person name="Pitluck S."/>
            <person name="Ivanova N."/>
            <person name="Mavromatis K."/>
            <person name="Mikhailova N."/>
            <person name="Pati A."/>
            <person name="Chen A."/>
            <person name="Palaniappan K."/>
            <person name="Land M."/>
            <person name="Hauser L."/>
            <person name="Chang Y.J."/>
            <person name="Jeffries C.D."/>
            <person name="Chain P."/>
            <person name="Saunders E."/>
            <person name="Detter J.C."/>
            <person name="Brettin T."/>
            <person name="Rohde M."/>
            <person name="Goker M."/>
            <person name="Bristow J."/>
            <person name="Eisen J.A."/>
            <person name="Markowitz V."/>
            <person name="Hugenholtz P."/>
            <person name="Kyrpides N.C."/>
            <person name="Klenk H.P."/>
            <person name="Lucas S."/>
        </authorList>
    </citation>
    <scope>NUCLEOTIDE SEQUENCE [LARGE SCALE GENOMIC DNA]</scope>
    <source>
        <strain evidence="8">ATCC 43595 / DSM 2588 / LMG 13176 / NBRC 15968 / NCIMB 11800 / UQM 2034</strain>
    </source>
</reference>
<dbReference type="PANTHER" id="PTHR43133:SF46">
    <property type="entry name" value="RNA POLYMERASE SIGMA-70 FACTOR ECF SUBFAMILY"/>
    <property type="match status" value="1"/>
</dbReference>
<accession>A0A979G4W7</accession>
<dbReference type="GO" id="GO:0006352">
    <property type="term" value="P:DNA-templated transcription initiation"/>
    <property type="evidence" value="ECO:0007669"/>
    <property type="project" value="InterPro"/>
</dbReference>
<evidence type="ECO:0000259" key="6">
    <source>
        <dbReference type="Pfam" id="PF08281"/>
    </source>
</evidence>
<evidence type="ECO:0000256" key="2">
    <source>
        <dbReference type="ARBA" id="ARBA00023015"/>
    </source>
</evidence>
<dbReference type="InterPro" id="IPR013324">
    <property type="entry name" value="RNA_pol_sigma_r3/r4-like"/>
</dbReference>
<dbReference type="RefSeq" id="WP_012790864.1">
    <property type="nucleotide sequence ID" value="NC_013132.1"/>
</dbReference>
<dbReference type="GO" id="GO:0016987">
    <property type="term" value="F:sigma factor activity"/>
    <property type="evidence" value="ECO:0007669"/>
    <property type="project" value="UniProtKB-KW"/>
</dbReference>
<keyword evidence="4" id="KW-0804">Transcription</keyword>
<keyword evidence="2" id="KW-0805">Transcription regulation</keyword>
<evidence type="ECO:0000313" key="7">
    <source>
        <dbReference type="EMBL" id="ACU60688.1"/>
    </source>
</evidence>
<keyword evidence="3" id="KW-0731">Sigma factor</keyword>
<dbReference type="PANTHER" id="PTHR43133">
    <property type="entry name" value="RNA POLYMERASE ECF-TYPE SIGMA FACTO"/>
    <property type="match status" value="1"/>
</dbReference>